<name>A0ABN9X005_9DINO</name>
<sequence>MAPEGAETASIGCGSPKVPGRPIQVHHQWTATSAALVLVLPKGYPAASLHMLQITDAHVSEEPLDRDEAHYAARMHAAFRVVPSASNGSAVRA</sequence>
<comment type="caution">
    <text evidence="1">The sequence shown here is derived from an EMBL/GenBank/DDBJ whole genome shotgun (WGS) entry which is preliminary data.</text>
</comment>
<accession>A0ABN9X005</accession>
<evidence type="ECO:0000313" key="2">
    <source>
        <dbReference type="Proteomes" id="UP001189429"/>
    </source>
</evidence>
<feature type="non-terminal residue" evidence="1">
    <location>
        <position position="93"/>
    </location>
</feature>
<dbReference type="EMBL" id="CAUYUJ010019616">
    <property type="protein sequence ID" value="CAK0892505.1"/>
    <property type="molecule type" value="Genomic_DNA"/>
</dbReference>
<proteinExistence type="predicted"/>
<gene>
    <name evidence="1" type="ORF">PCOR1329_LOCUS72145</name>
</gene>
<reference evidence="1" key="1">
    <citation type="submission" date="2023-10" db="EMBL/GenBank/DDBJ databases">
        <authorList>
            <person name="Chen Y."/>
            <person name="Shah S."/>
            <person name="Dougan E. K."/>
            <person name="Thang M."/>
            <person name="Chan C."/>
        </authorList>
    </citation>
    <scope>NUCLEOTIDE SEQUENCE [LARGE SCALE GENOMIC DNA]</scope>
</reference>
<protein>
    <submittedName>
        <fullName evidence="1">Uncharacterized protein</fullName>
    </submittedName>
</protein>
<keyword evidence="2" id="KW-1185">Reference proteome</keyword>
<dbReference type="Proteomes" id="UP001189429">
    <property type="component" value="Unassembled WGS sequence"/>
</dbReference>
<organism evidence="1 2">
    <name type="scientific">Prorocentrum cordatum</name>
    <dbReference type="NCBI Taxonomy" id="2364126"/>
    <lineage>
        <taxon>Eukaryota</taxon>
        <taxon>Sar</taxon>
        <taxon>Alveolata</taxon>
        <taxon>Dinophyceae</taxon>
        <taxon>Prorocentrales</taxon>
        <taxon>Prorocentraceae</taxon>
        <taxon>Prorocentrum</taxon>
    </lineage>
</organism>
<evidence type="ECO:0000313" key="1">
    <source>
        <dbReference type="EMBL" id="CAK0892505.1"/>
    </source>
</evidence>